<accession>A0ABM6PCG8</accession>
<feature type="transmembrane region" description="Helical" evidence="9">
    <location>
        <begin position="60"/>
        <end position="79"/>
    </location>
</feature>
<reference evidence="11 12" key="1">
    <citation type="journal article" date="2017" name="Front. Microbiol.">
        <title>Phaeobacter piscinae sp. nov., a species of the Roseobacter group and potential aquaculture probiont.</title>
        <authorList>
            <person name="Sonnenschein E.C."/>
            <person name="Phippen C.B.W."/>
            <person name="Nielsen K.F."/>
            <person name="Mateiu R.V."/>
            <person name="Melchiorsen J."/>
            <person name="Gram L."/>
            <person name="Overmann J."/>
            <person name="Freese H.M."/>
        </authorList>
    </citation>
    <scope>NUCLEOTIDE SEQUENCE [LARGE SCALE GENOMIC DNA]</scope>
    <source>
        <strain evidence="11 12">P36</strain>
    </source>
</reference>
<sequence>MAGSAAVLKDGSLISRWDRQLLRLERVMALISGLAVFSLMVLAVVSVGGRNAFNAPLPGYVDWIEQVMPLIAFMGISFVQRDGSHIRMDLVISSLRGRALWLFELISVLLILALMLALLWGSWSHFLRSFDFAAPLWSRDSSIDIGLPIWPAKLLAPVAFAVLCLRLLLQVWGYGRALILGLARPAAVPLVQSAAEQAAAEAEHLGGVSTSASDRD</sequence>
<comment type="subcellular location">
    <subcellularLocation>
        <location evidence="1 9">Cell inner membrane</location>
        <topology evidence="1 9">Multi-pass membrane protein</topology>
    </subcellularLocation>
</comment>
<evidence type="ECO:0000313" key="12">
    <source>
        <dbReference type="Proteomes" id="UP000218891"/>
    </source>
</evidence>
<comment type="function">
    <text evidence="9">Part of the tripartite ATP-independent periplasmic (TRAP) transport system.</text>
</comment>
<keyword evidence="4 9" id="KW-0997">Cell inner membrane</keyword>
<keyword evidence="12" id="KW-1185">Reference proteome</keyword>
<reference evidence="11 12" key="3">
    <citation type="journal article" date="2017" name="Int. J. Syst. Evol. Microbiol.">
        <title>Adaptation of Surface-Associated Bacteria to the Open Ocean: A Genomically Distinct Subpopulation of Phaeobacter gallaeciensis Colonizes Pacific Mesozooplankton.</title>
        <authorList>
            <person name="Freese H.M."/>
            <person name="Methner A."/>
            <person name="Overmann J."/>
        </authorList>
    </citation>
    <scope>NUCLEOTIDE SEQUENCE [LARGE SCALE GENOMIC DNA]</scope>
    <source>
        <strain evidence="11 12">P36</strain>
    </source>
</reference>
<reference evidence="11 12" key="2">
    <citation type="journal article" date="2017" name="Genome Biol. Evol.">
        <title>Trajectories and Drivers of Genome Evolution in Surface-Associated Marine Phaeobacter.</title>
        <authorList>
            <person name="Freese H.M."/>
            <person name="Sikorski J."/>
            <person name="Bunk B."/>
            <person name="Scheuner C."/>
            <person name="Meier-Kolthoff J.P."/>
            <person name="Sproer C."/>
            <person name="Gram L."/>
            <person name="Overmann J."/>
        </authorList>
    </citation>
    <scope>NUCLEOTIDE SEQUENCE [LARGE SCALE GENOMIC DNA]</scope>
    <source>
        <strain evidence="11 12">P36</strain>
    </source>
</reference>
<evidence type="ECO:0000313" key="11">
    <source>
        <dbReference type="EMBL" id="ATG35367.1"/>
    </source>
</evidence>
<protein>
    <recommendedName>
        <fullName evidence="9">TRAP transporter small permease protein</fullName>
    </recommendedName>
</protein>
<proteinExistence type="inferred from homology"/>
<evidence type="ECO:0000256" key="3">
    <source>
        <dbReference type="ARBA" id="ARBA00022475"/>
    </source>
</evidence>
<evidence type="ECO:0000259" key="10">
    <source>
        <dbReference type="Pfam" id="PF04290"/>
    </source>
</evidence>
<dbReference type="PANTHER" id="PTHR35011">
    <property type="entry name" value="2,3-DIKETO-L-GULONATE TRAP TRANSPORTER SMALL PERMEASE PROTEIN YIAM"/>
    <property type="match status" value="1"/>
</dbReference>
<keyword evidence="7 9" id="KW-0472">Membrane</keyword>
<feature type="domain" description="Tripartite ATP-independent periplasmic transporters DctQ component" evidence="10">
    <location>
        <begin position="39"/>
        <end position="172"/>
    </location>
</feature>
<comment type="similarity">
    <text evidence="8 9">Belongs to the TRAP transporter small permease family.</text>
</comment>
<evidence type="ECO:0000256" key="2">
    <source>
        <dbReference type="ARBA" id="ARBA00022448"/>
    </source>
</evidence>
<keyword evidence="2 9" id="KW-0813">Transport</keyword>
<dbReference type="EMBL" id="CP010643">
    <property type="protein sequence ID" value="ATG35367.1"/>
    <property type="molecule type" value="Genomic_DNA"/>
</dbReference>
<evidence type="ECO:0000256" key="6">
    <source>
        <dbReference type="ARBA" id="ARBA00022989"/>
    </source>
</evidence>
<evidence type="ECO:0000256" key="7">
    <source>
        <dbReference type="ARBA" id="ARBA00023136"/>
    </source>
</evidence>
<evidence type="ECO:0000256" key="1">
    <source>
        <dbReference type="ARBA" id="ARBA00004429"/>
    </source>
</evidence>
<dbReference type="InterPro" id="IPR055348">
    <property type="entry name" value="DctQ"/>
</dbReference>
<dbReference type="Pfam" id="PF04290">
    <property type="entry name" value="DctQ"/>
    <property type="match status" value="1"/>
</dbReference>
<evidence type="ECO:0000256" key="5">
    <source>
        <dbReference type="ARBA" id="ARBA00022692"/>
    </source>
</evidence>
<feature type="transmembrane region" description="Helical" evidence="9">
    <location>
        <begin position="100"/>
        <end position="123"/>
    </location>
</feature>
<dbReference type="RefSeq" id="WP_096868644.1">
    <property type="nucleotide sequence ID" value="NZ_CP010643.1"/>
</dbReference>
<evidence type="ECO:0000256" key="4">
    <source>
        <dbReference type="ARBA" id="ARBA00022519"/>
    </source>
</evidence>
<feature type="transmembrane region" description="Helical" evidence="9">
    <location>
        <begin position="154"/>
        <end position="174"/>
    </location>
</feature>
<comment type="subunit">
    <text evidence="9">The complex comprises the extracytoplasmic solute receptor protein and the two transmembrane proteins.</text>
</comment>
<name>A0ABM6PCG8_9RHOB</name>
<dbReference type="InterPro" id="IPR007387">
    <property type="entry name" value="TRAP_DctQ"/>
</dbReference>
<keyword evidence="5 9" id="KW-0812">Transmembrane</keyword>
<gene>
    <name evidence="11" type="primary">dctQ2</name>
    <name evidence="11" type="ORF">PhaeoP36_01214</name>
</gene>
<dbReference type="Proteomes" id="UP000218891">
    <property type="component" value="Chromosome"/>
</dbReference>
<organism evidence="11 12">
    <name type="scientific">Phaeobacter piscinae</name>
    <dbReference type="NCBI Taxonomy" id="1580596"/>
    <lineage>
        <taxon>Bacteria</taxon>
        <taxon>Pseudomonadati</taxon>
        <taxon>Pseudomonadota</taxon>
        <taxon>Alphaproteobacteria</taxon>
        <taxon>Rhodobacterales</taxon>
        <taxon>Roseobacteraceae</taxon>
        <taxon>Phaeobacter</taxon>
    </lineage>
</organism>
<keyword evidence="6 9" id="KW-1133">Transmembrane helix</keyword>
<evidence type="ECO:0000256" key="9">
    <source>
        <dbReference type="RuleBase" id="RU369079"/>
    </source>
</evidence>
<feature type="transmembrane region" description="Helical" evidence="9">
    <location>
        <begin position="27"/>
        <end position="48"/>
    </location>
</feature>
<reference evidence="11 12" key="4">
    <citation type="journal article" date="2018" name="Environ. Microbiol. Rep.">
        <title>Phylogenetic distribution of roseobacticides in the Roseobacter group and their effect on microalgae.</title>
        <authorList>
            <person name="Sonnenschein E.C."/>
            <person name="Phippen C.B."/>
            <person name="Bentzon-Tilia M."/>
            <person name="Rasmussen S.A."/>
            <person name="Nielsen K.F."/>
            <person name="Gram L."/>
        </authorList>
    </citation>
    <scope>NUCLEOTIDE SEQUENCE [LARGE SCALE GENOMIC DNA]</scope>
    <source>
        <strain evidence="11 12">P36</strain>
    </source>
</reference>
<evidence type="ECO:0000256" key="8">
    <source>
        <dbReference type="ARBA" id="ARBA00038436"/>
    </source>
</evidence>
<keyword evidence="3" id="KW-1003">Cell membrane</keyword>